<feature type="domain" description="Toprim" evidence="12">
    <location>
        <begin position="441"/>
        <end position="560"/>
    </location>
</feature>
<evidence type="ECO:0000256" key="3">
    <source>
        <dbReference type="ARBA" id="ARBA00022723"/>
    </source>
</evidence>
<evidence type="ECO:0000313" key="13">
    <source>
        <dbReference type="EMBL" id="WRQ86777.1"/>
    </source>
</evidence>
<feature type="binding site" evidence="10">
    <location>
        <position position="447"/>
    </location>
    <ligand>
        <name>Mg(2+)</name>
        <dbReference type="ChEBI" id="CHEBI:18420"/>
        <label>1</label>
        <note>catalytic</note>
    </ligand>
</feature>
<dbReference type="NCBIfam" id="NF004189">
    <property type="entry name" value="PRK05644.1"/>
    <property type="match status" value="1"/>
</dbReference>
<dbReference type="PRINTS" id="PR01159">
    <property type="entry name" value="DNAGYRASEB"/>
</dbReference>
<comment type="cofactor">
    <cofactor evidence="10">
        <name>Mg(2+)</name>
        <dbReference type="ChEBI" id="CHEBI:18420"/>
    </cofactor>
    <cofactor evidence="10">
        <name>Mn(2+)</name>
        <dbReference type="ChEBI" id="CHEBI:29035"/>
    </cofactor>
    <cofactor evidence="10">
        <name>Ca(2+)</name>
        <dbReference type="ChEBI" id="CHEBI:29108"/>
    </cofactor>
    <text evidence="10">Binds two Mg(2+) per subunit. The magnesium ions form salt bridges with both the protein and the DNA. Can also accept other divalent metal cations, such as Mn(2+) or Ca(2+).</text>
</comment>
<evidence type="ECO:0000256" key="2">
    <source>
        <dbReference type="ARBA" id="ARBA00010708"/>
    </source>
</evidence>
<comment type="subunit">
    <text evidence="10">Heterotetramer, composed of two GyrA and two GyrB chains. In the heterotetramer, GyrA contains the active site tyrosine that forms a transient covalent intermediate with DNA, while GyrB binds cofactors and catalyzes ATP hydrolysis.</text>
</comment>
<dbReference type="CDD" id="cd03366">
    <property type="entry name" value="TOPRIM_TopoIIA_GyrB"/>
    <property type="match status" value="1"/>
</dbReference>
<evidence type="ECO:0000256" key="11">
    <source>
        <dbReference type="SAM" id="MobiDB-lite"/>
    </source>
</evidence>
<sequence length="861" mass="95352">MSDPTDPVPPPENPAISGTYDASKLGKLEGLEAVRKKPGMYIGGTDERALHHCVSEVLDNSVDEHLAGHCKRIDVAIHVDGSISIRDDGRGIPVDIHPQYGIPGVEMVLTTLHSGGKYGQGGYKFSGGTHGVGAKCVNAVSEWFEVEVSRNGQVHHMKFERGKTVKPLNVIGKARGTGTYITFKPDPEIFKETTTFVGDRIAQRLRELAFLNSGLEISFVDERPATPKPVTFLYKDGVKEFVRQLNEGKQVLHPDPVRIFKQVELLIDEKPNEIHLEVVLQYNDSFNDQVLCYTNTVHNPDGGTHLSGFRSALTRAINQFSRANKLLKDKDPQITGDDVREGLAAVISIKHSDPKFESQTKVKLLSPEVESTVGSASYEGLMQYFETNPNVAKRLVDKALNAARAREAARKARETIRKGALSSGGLPGKLADCSERDPSVAELYIVEGDSAGGSAKQGRDRRYQAILPLRGKLINSEKARLDKVLSNEEIRTLITAIGTGIGHADDAGGFNPDKARYHRIIVMTDADVDGSHIRTLLLTFLYRQMKGLIERGYVYIAQPPLYKIKRKRREQYVDNDEQLNRILLELGSEDVTLTRLKDNHLFAAEQIDRIVENLAALEKLGTGVTRYGASLSEYLDQHDKETLALPRYIARIREGNKESHEFLRDEMARAEFNHNMGLDADLDAEETAGEGEDGSDAPATASPSVTATGLSSKDGALTRRITLHEIFESTEMTKLLQAIRASGLEINRFHPTEEARYVVTENAGQKNESVTELHAPLDVLSHIRTLGRKGLSIQRYKGLGEMNPKQLFETTMDPDKRRLLKVNIADAAKADALFTLLMGDEVPPRRQFIEDNALNVSYLDV</sequence>
<evidence type="ECO:0000256" key="9">
    <source>
        <dbReference type="ARBA" id="ARBA00023235"/>
    </source>
</evidence>
<dbReference type="EC" id="5.6.2.2" evidence="10"/>
<dbReference type="InterPro" id="IPR020568">
    <property type="entry name" value="Ribosomal_Su5_D2-typ_SF"/>
</dbReference>
<dbReference type="Gene3D" id="3.40.50.670">
    <property type="match status" value="2"/>
</dbReference>
<keyword evidence="6 10" id="KW-0460">Magnesium</keyword>
<comment type="function">
    <text evidence="10">A type II topoisomerase that negatively supercoils closed circular double-stranded (ds) DNA in an ATP-dependent manner to modulate DNA topology and maintain chromosomes in an underwound state. Negative supercoiling favors strand separation, and DNA replication, transcription, recombination and repair, all of which involve strand separation. Also able to catalyze the interconversion of other topological isomers of dsDNA rings, including catenanes and knotted rings. Type II topoisomerases break and join 2 DNA strands simultaneously in an ATP-dependent manner.</text>
</comment>
<evidence type="ECO:0000256" key="6">
    <source>
        <dbReference type="ARBA" id="ARBA00022842"/>
    </source>
</evidence>
<evidence type="ECO:0000256" key="4">
    <source>
        <dbReference type="ARBA" id="ARBA00022741"/>
    </source>
</evidence>
<feature type="site" description="Interaction with DNA" evidence="10">
    <location>
        <position position="475"/>
    </location>
</feature>
<evidence type="ECO:0000256" key="7">
    <source>
        <dbReference type="ARBA" id="ARBA00023029"/>
    </source>
</evidence>
<name>A0ABZ1C5T7_9BACT</name>
<comment type="subcellular location">
    <subcellularLocation>
        <location evidence="10">Cytoplasm</location>
    </subcellularLocation>
</comment>
<feature type="binding site" evidence="10">
    <location>
        <position position="525"/>
    </location>
    <ligand>
        <name>Mg(2+)</name>
        <dbReference type="ChEBI" id="CHEBI:18420"/>
        <label>2</label>
    </ligand>
</feature>
<dbReference type="PANTHER" id="PTHR45866:SF1">
    <property type="entry name" value="DNA GYRASE SUBUNIT B, MITOCHONDRIAL"/>
    <property type="match status" value="1"/>
</dbReference>
<dbReference type="Gene3D" id="3.30.230.10">
    <property type="match status" value="1"/>
</dbReference>
<dbReference type="SMART" id="SM00433">
    <property type="entry name" value="TOP2c"/>
    <property type="match status" value="1"/>
</dbReference>
<keyword evidence="14" id="KW-1185">Reference proteome</keyword>
<comment type="miscellaneous">
    <text evidence="10">Few gyrases are as efficient as E.coli at forming negative supercoils. Not all organisms have 2 type II topoisomerases; in organisms with a single type II topoisomerase this enzyme also has to decatenate newly replicated chromosomes.</text>
</comment>
<evidence type="ECO:0000259" key="12">
    <source>
        <dbReference type="PROSITE" id="PS50880"/>
    </source>
</evidence>
<comment type="catalytic activity">
    <reaction evidence="1 10">
        <text>ATP-dependent breakage, passage and rejoining of double-stranded DNA.</text>
        <dbReference type="EC" id="5.6.2.2"/>
    </reaction>
</comment>
<organism evidence="13 14">
    <name type="scientific">Actomonas aquatica</name>
    <dbReference type="NCBI Taxonomy" id="2866162"/>
    <lineage>
        <taxon>Bacteria</taxon>
        <taxon>Pseudomonadati</taxon>
        <taxon>Verrucomicrobiota</taxon>
        <taxon>Opitutia</taxon>
        <taxon>Opitutales</taxon>
        <taxon>Opitutaceae</taxon>
        <taxon>Actomonas</taxon>
    </lineage>
</organism>
<dbReference type="InterPro" id="IPR003594">
    <property type="entry name" value="HATPase_dom"/>
</dbReference>
<dbReference type="InterPro" id="IPR001241">
    <property type="entry name" value="Topo_IIA"/>
</dbReference>
<dbReference type="HAMAP" id="MF_01898">
    <property type="entry name" value="GyrB"/>
    <property type="match status" value="1"/>
</dbReference>
<dbReference type="CDD" id="cd16928">
    <property type="entry name" value="HATPase_GyrB-like"/>
    <property type="match status" value="1"/>
</dbReference>
<dbReference type="InterPro" id="IPR002288">
    <property type="entry name" value="DNA_gyrase_B_C"/>
</dbReference>
<dbReference type="Pfam" id="PF01751">
    <property type="entry name" value="Toprim"/>
    <property type="match status" value="1"/>
</dbReference>
<dbReference type="InterPro" id="IPR013759">
    <property type="entry name" value="Topo_IIA_B_C"/>
</dbReference>
<dbReference type="PRINTS" id="PR00418">
    <property type="entry name" value="TPI2FAMILY"/>
</dbReference>
<dbReference type="Pfam" id="PF00986">
    <property type="entry name" value="DNA_gyraseB_C"/>
    <property type="match status" value="1"/>
</dbReference>
<feature type="compositionally biased region" description="Pro residues" evidence="11">
    <location>
        <begin position="1"/>
        <end position="13"/>
    </location>
</feature>
<proteinExistence type="inferred from homology"/>
<dbReference type="PROSITE" id="PS00177">
    <property type="entry name" value="TOPOISOMERASE_II"/>
    <property type="match status" value="1"/>
</dbReference>
<dbReference type="CDD" id="cd00822">
    <property type="entry name" value="TopoII_Trans_DNA_gyrase"/>
    <property type="match status" value="1"/>
</dbReference>
<dbReference type="Gene3D" id="3.30.565.10">
    <property type="entry name" value="Histidine kinase-like ATPase, C-terminal domain"/>
    <property type="match status" value="1"/>
</dbReference>
<comment type="similarity">
    <text evidence="2 10">Belongs to the type II topoisomerase GyrB family.</text>
</comment>
<dbReference type="InterPro" id="IPR013760">
    <property type="entry name" value="Topo_IIA-like_dom_sf"/>
</dbReference>
<dbReference type="PROSITE" id="PS50880">
    <property type="entry name" value="TOPRIM"/>
    <property type="match status" value="1"/>
</dbReference>
<reference evidence="13 14" key="1">
    <citation type="submission" date="2023-12" db="EMBL/GenBank/DDBJ databases">
        <title>Description of an unclassified Opitutus bacterium of Verrucomicrobiota.</title>
        <authorList>
            <person name="Zhang D.-F."/>
        </authorList>
    </citation>
    <scope>NUCLEOTIDE SEQUENCE [LARGE SCALE GENOMIC DNA]</scope>
    <source>
        <strain evidence="13 14">WL0086</strain>
    </source>
</reference>
<keyword evidence="5 10" id="KW-0067">ATP-binding</keyword>
<feature type="binding site" evidence="10">
    <location>
        <position position="527"/>
    </location>
    <ligand>
        <name>Mg(2+)</name>
        <dbReference type="ChEBI" id="CHEBI:18420"/>
        <label>2</label>
    </ligand>
</feature>
<dbReference type="InterPro" id="IPR014721">
    <property type="entry name" value="Ribsml_uS5_D2-typ_fold_subgr"/>
</dbReference>
<protein>
    <recommendedName>
        <fullName evidence="10">DNA gyrase subunit B</fullName>
        <ecNumber evidence="10">5.6.2.2</ecNumber>
    </recommendedName>
</protein>
<gene>
    <name evidence="10 13" type="primary">gyrB</name>
    <name evidence="13" type="ORF">K1X11_018345</name>
</gene>
<keyword evidence="4 10" id="KW-0547">Nucleotide-binding</keyword>
<feature type="region of interest" description="Disordered" evidence="11">
    <location>
        <begin position="686"/>
        <end position="713"/>
    </location>
</feature>
<dbReference type="NCBIfam" id="NF011501">
    <property type="entry name" value="PRK14939.1"/>
    <property type="match status" value="1"/>
</dbReference>
<dbReference type="Pfam" id="PF00204">
    <property type="entry name" value="DNA_gyraseB"/>
    <property type="match status" value="1"/>
</dbReference>
<dbReference type="NCBIfam" id="TIGR01059">
    <property type="entry name" value="gyrB"/>
    <property type="match status" value="1"/>
</dbReference>
<keyword evidence="10" id="KW-0963">Cytoplasm</keyword>
<feature type="site" description="Interaction with DNA" evidence="10">
    <location>
        <position position="472"/>
    </location>
</feature>
<dbReference type="SUPFAM" id="SSF55874">
    <property type="entry name" value="ATPase domain of HSP90 chaperone/DNA topoisomerase II/histidine kinase"/>
    <property type="match status" value="1"/>
</dbReference>
<evidence type="ECO:0000256" key="8">
    <source>
        <dbReference type="ARBA" id="ARBA00023125"/>
    </source>
</evidence>
<dbReference type="InterPro" id="IPR000565">
    <property type="entry name" value="Topo_IIA_B"/>
</dbReference>
<feature type="compositionally biased region" description="Acidic residues" evidence="11">
    <location>
        <begin position="686"/>
        <end position="695"/>
    </location>
</feature>
<dbReference type="SMART" id="SM00387">
    <property type="entry name" value="HATPase_c"/>
    <property type="match status" value="1"/>
</dbReference>
<accession>A0ABZ1C5T7</accession>
<dbReference type="InterPro" id="IPR011557">
    <property type="entry name" value="GyrB"/>
</dbReference>
<evidence type="ECO:0000256" key="1">
    <source>
        <dbReference type="ARBA" id="ARBA00000185"/>
    </source>
</evidence>
<dbReference type="InterPro" id="IPR006171">
    <property type="entry name" value="TOPRIM_dom"/>
</dbReference>
<dbReference type="RefSeq" id="WP_221030613.1">
    <property type="nucleotide sequence ID" value="NZ_CP139781.1"/>
</dbReference>
<feature type="compositionally biased region" description="Low complexity" evidence="11">
    <location>
        <begin position="696"/>
        <end position="708"/>
    </location>
</feature>
<feature type="binding site" evidence="10">
    <location>
        <position position="525"/>
    </location>
    <ligand>
        <name>Mg(2+)</name>
        <dbReference type="ChEBI" id="CHEBI:18420"/>
        <label>1</label>
        <note>catalytic</note>
    </ligand>
</feature>
<keyword evidence="9 10" id="KW-0413">Isomerase</keyword>
<dbReference type="SUPFAM" id="SSF54211">
    <property type="entry name" value="Ribosomal protein S5 domain 2-like"/>
    <property type="match status" value="1"/>
</dbReference>
<dbReference type="Pfam" id="PF02518">
    <property type="entry name" value="HATPase_c"/>
    <property type="match status" value="1"/>
</dbReference>
<dbReference type="InterPro" id="IPR018522">
    <property type="entry name" value="TopoIIA_CS"/>
</dbReference>
<dbReference type="InterPro" id="IPR013506">
    <property type="entry name" value="Topo_IIA_bsu_dom2"/>
</dbReference>
<evidence type="ECO:0000256" key="10">
    <source>
        <dbReference type="HAMAP-Rule" id="MF_01898"/>
    </source>
</evidence>
<dbReference type="InterPro" id="IPR034160">
    <property type="entry name" value="TOPRIM_GyrB"/>
</dbReference>
<dbReference type="Proteomes" id="UP000738431">
    <property type="component" value="Chromosome"/>
</dbReference>
<dbReference type="EMBL" id="CP139781">
    <property type="protein sequence ID" value="WRQ86777.1"/>
    <property type="molecule type" value="Genomic_DNA"/>
</dbReference>
<evidence type="ECO:0000313" key="14">
    <source>
        <dbReference type="Proteomes" id="UP000738431"/>
    </source>
</evidence>
<dbReference type="GO" id="GO:0003918">
    <property type="term" value="F:DNA topoisomerase type II (double strand cut, ATP-hydrolyzing) activity"/>
    <property type="evidence" value="ECO:0007669"/>
    <property type="project" value="UniProtKB-EC"/>
</dbReference>
<feature type="region of interest" description="Disordered" evidence="11">
    <location>
        <begin position="1"/>
        <end position="20"/>
    </location>
</feature>
<dbReference type="PANTHER" id="PTHR45866">
    <property type="entry name" value="DNA GYRASE/TOPOISOMERASE SUBUNIT B"/>
    <property type="match status" value="1"/>
</dbReference>
<dbReference type="SUPFAM" id="SSF56719">
    <property type="entry name" value="Type II DNA topoisomerase"/>
    <property type="match status" value="1"/>
</dbReference>
<dbReference type="InterPro" id="IPR036890">
    <property type="entry name" value="HATPase_C_sf"/>
</dbReference>
<keyword evidence="7 10" id="KW-0799">Topoisomerase</keyword>
<keyword evidence="8" id="KW-0238">DNA-binding</keyword>
<evidence type="ECO:0000256" key="5">
    <source>
        <dbReference type="ARBA" id="ARBA00022840"/>
    </source>
</evidence>
<keyword evidence="3 10" id="KW-0479">Metal-binding</keyword>